<name>A0A501WR22_9GAMM</name>
<dbReference type="PROSITE" id="PS50111">
    <property type="entry name" value="CHEMOTAXIS_TRANSDUC_2"/>
    <property type="match status" value="1"/>
</dbReference>
<comment type="caution">
    <text evidence="11">The sequence shown here is derived from an EMBL/GenBank/DDBJ whole genome shotgun (WGS) entry which is preliminary data.</text>
</comment>
<feature type="transmembrane region" description="Helical" evidence="8">
    <location>
        <begin position="310"/>
        <end position="328"/>
    </location>
</feature>
<comment type="subcellular location">
    <subcellularLocation>
        <location evidence="1">Membrane</location>
        <topology evidence="1">Multi-pass membrane protein</topology>
    </subcellularLocation>
</comment>
<keyword evidence="5 7" id="KW-0807">Transducer</keyword>
<organism evidence="11 12">
    <name type="scientific">Maribrevibacterium harenarium</name>
    <dbReference type="NCBI Taxonomy" id="2589817"/>
    <lineage>
        <taxon>Bacteria</taxon>
        <taxon>Pseudomonadati</taxon>
        <taxon>Pseudomonadota</taxon>
        <taxon>Gammaproteobacteria</taxon>
        <taxon>Oceanospirillales</taxon>
        <taxon>Oceanospirillaceae</taxon>
        <taxon>Maribrevibacterium</taxon>
    </lineage>
</organism>
<dbReference type="SUPFAM" id="SSF58104">
    <property type="entry name" value="Methyl-accepting chemotaxis protein (MCP) signaling domain"/>
    <property type="match status" value="1"/>
</dbReference>
<dbReference type="SMART" id="SM00283">
    <property type="entry name" value="MA"/>
    <property type="match status" value="1"/>
</dbReference>
<dbReference type="EMBL" id="VFRR01000014">
    <property type="protein sequence ID" value="TPE51808.1"/>
    <property type="molecule type" value="Genomic_DNA"/>
</dbReference>
<reference evidence="11 12" key="1">
    <citation type="submission" date="2019-06" db="EMBL/GenBank/DDBJ databases">
        <title>A novel bacterium of genus Marinomonas, isolated from coastal sand.</title>
        <authorList>
            <person name="Huang H."/>
            <person name="Mo K."/>
            <person name="Hu Y."/>
        </authorList>
    </citation>
    <scope>NUCLEOTIDE SEQUENCE [LARGE SCALE GENOMIC DNA]</scope>
    <source>
        <strain evidence="11 12">HB171799</strain>
    </source>
</reference>
<feature type="domain" description="Methyl-accepting transducer" evidence="9">
    <location>
        <begin position="391"/>
        <end position="627"/>
    </location>
</feature>
<dbReference type="InterPro" id="IPR004089">
    <property type="entry name" value="MCPsignal_dom"/>
</dbReference>
<gene>
    <name evidence="11" type="ORF">FJM67_08685</name>
</gene>
<dbReference type="PROSITE" id="PS50885">
    <property type="entry name" value="HAMP"/>
    <property type="match status" value="1"/>
</dbReference>
<dbReference type="GO" id="GO:0016020">
    <property type="term" value="C:membrane"/>
    <property type="evidence" value="ECO:0007669"/>
    <property type="project" value="UniProtKB-SubCell"/>
</dbReference>
<dbReference type="Proteomes" id="UP000315901">
    <property type="component" value="Unassembled WGS sequence"/>
</dbReference>
<protein>
    <submittedName>
        <fullName evidence="11">Methyl-accepting chemotaxis protein</fullName>
    </submittedName>
</protein>
<keyword evidence="12" id="KW-1185">Reference proteome</keyword>
<dbReference type="InterPro" id="IPR013587">
    <property type="entry name" value="Nitrate/nitrite_sensing"/>
</dbReference>
<dbReference type="PANTHER" id="PTHR32089">
    <property type="entry name" value="METHYL-ACCEPTING CHEMOTAXIS PROTEIN MCPB"/>
    <property type="match status" value="1"/>
</dbReference>
<accession>A0A501WR22</accession>
<keyword evidence="4 8" id="KW-0472">Membrane</keyword>
<evidence type="ECO:0000256" key="7">
    <source>
        <dbReference type="PROSITE-ProRule" id="PRU00284"/>
    </source>
</evidence>
<proteinExistence type="inferred from homology"/>
<evidence type="ECO:0000313" key="11">
    <source>
        <dbReference type="EMBL" id="TPE51808.1"/>
    </source>
</evidence>
<dbReference type="Pfam" id="PF00015">
    <property type="entry name" value="MCPsignal"/>
    <property type="match status" value="1"/>
</dbReference>
<evidence type="ECO:0000256" key="4">
    <source>
        <dbReference type="ARBA" id="ARBA00023136"/>
    </source>
</evidence>
<evidence type="ECO:0000256" key="1">
    <source>
        <dbReference type="ARBA" id="ARBA00004141"/>
    </source>
</evidence>
<dbReference type="GO" id="GO:0006935">
    <property type="term" value="P:chemotaxis"/>
    <property type="evidence" value="ECO:0007669"/>
    <property type="project" value="UniProtKB-ARBA"/>
</dbReference>
<dbReference type="SMART" id="SM00304">
    <property type="entry name" value="HAMP"/>
    <property type="match status" value="1"/>
</dbReference>
<evidence type="ECO:0000256" key="3">
    <source>
        <dbReference type="ARBA" id="ARBA00022989"/>
    </source>
</evidence>
<dbReference type="AlphaFoldDB" id="A0A501WR22"/>
<dbReference type="FunFam" id="1.10.287.950:FF:000001">
    <property type="entry name" value="Methyl-accepting chemotaxis sensory transducer"/>
    <property type="match status" value="1"/>
</dbReference>
<keyword evidence="2 8" id="KW-0812">Transmembrane</keyword>
<dbReference type="Gene3D" id="1.10.287.950">
    <property type="entry name" value="Methyl-accepting chemotaxis protein"/>
    <property type="match status" value="1"/>
</dbReference>
<evidence type="ECO:0000259" key="10">
    <source>
        <dbReference type="PROSITE" id="PS50885"/>
    </source>
</evidence>
<dbReference type="Pfam" id="PF08376">
    <property type="entry name" value="NIT"/>
    <property type="match status" value="1"/>
</dbReference>
<dbReference type="Pfam" id="PF00672">
    <property type="entry name" value="HAMP"/>
    <property type="match status" value="1"/>
</dbReference>
<dbReference type="PANTHER" id="PTHR32089:SF119">
    <property type="entry name" value="METHYL-ACCEPTING CHEMOTAXIS PROTEIN CTPL"/>
    <property type="match status" value="1"/>
</dbReference>
<comment type="similarity">
    <text evidence="6">Belongs to the methyl-accepting chemotaxis (MCP) protein family.</text>
</comment>
<dbReference type="CDD" id="cd11386">
    <property type="entry name" value="MCP_signal"/>
    <property type="match status" value="1"/>
</dbReference>
<evidence type="ECO:0000256" key="6">
    <source>
        <dbReference type="ARBA" id="ARBA00029447"/>
    </source>
</evidence>
<dbReference type="GO" id="GO:0007165">
    <property type="term" value="P:signal transduction"/>
    <property type="evidence" value="ECO:0007669"/>
    <property type="project" value="UniProtKB-KW"/>
</dbReference>
<evidence type="ECO:0000256" key="2">
    <source>
        <dbReference type="ARBA" id="ARBA00022692"/>
    </source>
</evidence>
<dbReference type="OrthoDB" id="2489132at2"/>
<evidence type="ECO:0000256" key="8">
    <source>
        <dbReference type="SAM" id="Phobius"/>
    </source>
</evidence>
<evidence type="ECO:0000259" key="9">
    <source>
        <dbReference type="PROSITE" id="PS50111"/>
    </source>
</evidence>
<sequence>MFMSALRLKVSHAIALVGFLPVLLALVLAGLLINGQLAEIRQGERAQDMVKLSGYLDSVAHNHAVERGLSAGFLGSKGVNGKEAMLKQRGVADESAQRLRALTAADFDQLTDAELEALVDPVLRLLDGKKQVRNKIDQLAPDNGAFAYYSKLNATALSSIKYLITDISDVDLAHMLNARLSLQWMKERIGQYRGALNGVFAAKSVSPQRYTEILGYLSDETRRLQDFRAFASTASLAELDQAMKASEWQAVDTHVLAFSQAKDLSAINGPENWFAIATKRIGLVKGVADNIGDRVAQSAMANVDASKQRMTLLLVLLFVVTVPVLWLIRSVIRSVASRVELIHNVLRAIAKDRDLTQKIPNTADDEVGEIITALNEHLVHLSKSFSLLYDLSEQSRDSMQSLFGRAQAALAETKDQFNRTDQIASAVEEMSLTSNTISEDMVSLAKETEQIQQQGNQGRDRMDNILGSISSLSHEVEGGFQAVQQVTDQTEQISSILQTIESIAEQTNLLALNAAIEAARAGEQGRGFAVVADEVRSLAQRTQDSTEEIRTMIESLVRSGQSALTSMDRCSKMATDTSGVVNQNVEMMRSLFASIDTINQTIERVATASEEQSQVSEDINRNVQTVNERSHHILDAVTDTETGTEQAMKRFDQVLHEVSSYKIR</sequence>
<keyword evidence="3 8" id="KW-1133">Transmembrane helix</keyword>
<feature type="domain" description="HAMP" evidence="10">
    <location>
        <begin position="333"/>
        <end position="386"/>
    </location>
</feature>
<evidence type="ECO:0000313" key="12">
    <source>
        <dbReference type="Proteomes" id="UP000315901"/>
    </source>
</evidence>
<dbReference type="InterPro" id="IPR003660">
    <property type="entry name" value="HAMP_dom"/>
</dbReference>
<evidence type="ECO:0000256" key="5">
    <source>
        <dbReference type="ARBA" id="ARBA00023224"/>
    </source>
</evidence>